<dbReference type="GO" id="GO:0008233">
    <property type="term" value="F:peptidase activity"/>
    <property type="evidence" value="ECO:0007669"/>
    <property type="project" value="UniProtKB-KW"/>
</dbReference>
<dbReference type="SUPFAM" id="SSF54211">
    <property type="entry name" value="Ribosomal protein S5 domain 2-like"/>
    <property type="match status" value="1"/>
</dbReference>
<proteinExistence type="predicted"/>
<feature type="domain" description="Lon proteolytic" evidence="2">
    <location>
        <begin position="89"/>
        <end position="179"/>
    </location>
</feature>
<dbReference type="InterPro" id="IPR008269">
    <property type="entry name" value="Lon_proteolytic"/>
</dbReference>
<dbReference type="InterPro" id="IPR020568">
    <property type="entry name" value="Ribosomal_Su5_D2-typ_SF"/>
</dbReference>
<dbReference type="PRINTS" id="PR00830">
    <property type="entry name" value="ENDOLAPTASE"/>
</dbReference>
<dbReference type="EMBL" id="JBHUIT010000031">
    <property type="protein sequence ID" value="MFD2257678.1"/>
    <property type="molecule type" value="Genomic_DNA"/>
</dbReference>
<dbReference type="GO" id="GO:0006508">
    <property type="term" value="P:proteolysis"/>
    <property type="evidence" value="ECO:0007669"/>
    <property type="project" value="UniProtKB-KW"/>
</dbReference>
<dbReference type="InterPro" id="IPR014721">
    <property type="entry name" value="Ribsml_uS5_D2-typ_fold_subgr"/>
</dbReference>
<name>A0ABW5D9B6_9BACT</name>
<keyword evidence="3" id="KW-0378">Hydrolase</keyword>
<dbReference type="Gene3D" id="3.30.230.10">
    <property type="match status" value="1"/>
</dbReference>
<dbReference type="InterPro" id="IPR027065">
    <property type="entry name" value="Lon_Prtase"/>
</dbReference>
<dbReference type="Pfam" id="PF05362">
    <property type="entry name" value="Lon_C"/>
    <property type="match status" value="1"/>
</dbReference>
<feature type="chain" id="PRO_5046008516" evidence="1">
    <location>
        <begin position="19"/>
        <end position="384"/>
    </location>
</feature>
<protein>
    <submittedName>
        <fullName evidence="3">S16 family serine protease</fullName>
        <ecNumber evidence="3">3.4.21.-</ecNumber>
    </submittedName>
</protein>
<evidence type="ECO:0000313" key="4">
    <source>
        <dbReference type="Proteomes" id="UP001597375"/>
    </source>
</evidence>
<reference evidence="4" key="1">
    <citation type="journal article" date="2019" name="Int. J. Syst. Evol. Microbiol.">
        <title>The Global Catalogue of Microorganisms (GCM) 10K type strain sequencing project: providing services to taxonomists for standard genome sequencing and annotation.</title>
        <authorList>
            <consortium name="The Broad Institute Genomics Platform"/>
            <consortium name="The Broad Institute Genome Sequencing Center for Infectious Disease"/>
            <person name="Wu L."/>
            <person name="Ma J."/>
        </authorList>
    </citation>
    <scope>NUCLEOTIDE SEQUENCE [LARGE SCALE GENOMIC DNA]</scope>
    <source>
        <strain evidence="4">CGMCC 4.7106</strain>
    </source>
</reference>
<dbReference type="EC" id="3.4.21.-" evidence="3"/>
<keyword evidence="1" id="KW-0732">Signal</keyword>
<feature type="signal peptide" evidence="1">
    <location>
        <begin position="1"/>
        <end position="18"/>
    </location>
</feature>
<dbReference type="PANTHER" id="PTHR10046">
    <property type="entry name" value="ATP DEPENDENT LON PROTEASE FAMILY MEMBER"/>
    <property type="match status" value="1"/>
</dbReference>
<evidence type="ECO:0000256" key="1">
    <source>
        <dbReference type="SAM" id="SignalP"/>
    </source>
</evidence>
<organism evidence="3 4">
    <name type="scientific">Luteolibacter algae</name>
    <dbReference type="NCBI Taxonomy" id="454151"/>
    <lineage>
        <taxon>Bacteria</taxon>
        <taxon>Pseudomonadati</taxon>
        <taxon>Verrucomicrobiota</taxon>
        <taxon>Verrucomicrobiia</taxon>
        <taxon>Verrucomicrobiales</taxon>
        <taxon>Verrucomicrobiaceae</taxon>
        <taxon>Luteolibacter</taxon>
    </lineage>
</organism>
<accession>A0ABW5D9B6</accession>
<sequence length="384" mass="41544">MKFLVPTLILFLSVIASAEAPALLQASLKGLLVVELDNGKIAGTASQMNATAVKNGGSQLEIVFNQEVGEDMRTATKEVSKFIHVRHDGKLPEGYRIELAFADKYSPKDGPSAAVASALLVDSMIVGNELADDFAVTGDMNADGHVQPVGGVPAKISGAQRKGCKIVAVPSSNESAVSDAYIVDGLAALKKIQIFSIADFEEARAISSKERDENLAKAISEFSKIQEVLARDEKFISNSKVIEKLREVVTISPNHLSAKYLLLHAVGQAPRSLTLAGSIEAINKADTALAGMLSSGSFTISRGNSDLLFKFESEMIRLRPLLDKRTIDFSDSYIELAEFVRDNRDRKIFTPQLQRELDGAVSKISYEQSALLGDADVREELMLE</sequence>
<dbReference type="Proteomes" id="UP001597375">
    <property type="component" value="Unassembled WGS sequence"/>
</dbReference>
<keyword evidence="3" id="KW-0645">Protease</keyword>
<evidence type="ECO:0000259" key="2">
    <source>
        <dbReference type="Pfam" id="PF05362"/>
    </source>
</evidence>
<keyword evidence="4" id="KW-1185">Reference proteome</keyword>
<comment type="caution">
    <text evidence="3">The sequence shown here is derived from an EMBL/GenBank/DDBJ whole genome shotgun (WGS) entry which is preliminary data.</text>
</comment>
<evidence type="ECO:0000313" key="3">
    <source>
        <dbReference type="EMBL" id="MFD2257678.1"/>
    </source>
</evidence>
<gene>
    <name evidence="3" type="ORF">ACFSSA_13425</name>
</gene>
<dbReference type="RefSeq" id="WP_386821013.1">
    <property type="nucleotide sequence ID" value="NZ_JBHUIT010000031.1"/>
</dbReference>